<organism evidence="7">
    <name type="scientific">Loa loa</name>
    <name type="common">Eye worm</name>
    <name type="synonym">Filaria loa</name>
    <dbReference type="NCBI Taxonomy" id="7209"/>
    <lineage>
        <taxon>Eukaryota</taxon>
        <taxon>Metazoa</taxon>
        <taxon>Ecdysozoa</taxon>
        <taxon>Nematoda</taxon>
        <taxon>Chromadorea</taxon>
        <taxon>Rhabditida</taxon>
        <taxon>Spirurina</taxon>
        <taxon>Spiruromorpha</taxon>
        <taxon>Filarioidea</taxon>
        <taxon>Onchocercidae</taxon>
        <taxon>Loa</taxon>
    </lineage>
</organism>
<evidence type="ECO:0000256" key="5">
    <source>
        <dbReference type="SAM" id="Phobius"/>
    </source>
</evidence>
<keyword evidence="4 5" id="KW-0472">Membrane</keyword>
<dbReference type="CTD" id="9948861"/>
<dbReference type="InParanoid" id="A0A1S0UG74"/>
<dbReference type="AlphaFoldDB" id="A0A1S0UG74"/>
<evidence type="ECO:0000259" key="6">
    <source>
        <dbReference type="PROSITE" id="PS50262"/>
    </source>
</evidence>
<keyword evidence="3 5" id="KW-1133">Transmembrane helix</keyword>
<comment type="subcellular location">
    <subcellularLocation>
        <location evidence="1">Membrane</location>
    </subcellularLocation>
</comment>
<dbReference type="GeneID" id="9948861"/>
<evidence type="ECO:0000256" key="2">
    <source>
        <dbReference type="ARBA" id="ARBA00022692"/>
    </source>
</evidence>
<protein>
    <recommendedName>
        <fullName evidence="6">G-protein coupled receptors family 1 profile domain-containing protein</fullName>
    </recommendedName>
</protein>
<dbReference type="PANTHER" id="PTHR46709:SF4">
    <property type="entry name" value="G-PROTEIN COUPLED RECEPTORS FAMILY 1 PROFILE DOMAIN-CONTAINING PROTEIN"/>
    <property type="match status" value="1"/>
</dbReference>
<sequence length="383" mass="44174">MINEKMDENQFENSSIVLRNDINCSYYMTNYLNERFWLVSVVGTSVATLSIIQNSFLFAILIAKKSHRQSYVLYFILLAFFDILIAGAYIPLMSISQLADYFMSPLLLQAWYAYMIPMITISHIAMTSSSFLILAATFERYCMTVSPKMVDFLNRYRDYIAAFDIIVGIVTKSSLALEFKIKQNIGCAGKMTEYTLELSSIALNPTYNVLWRFWFRNIITILLPFFLLAFFNGQIVIVLQRNQHTNQTGDFGKNQIKGRVRTATRTLVFVVLTYLLSNILNVIITIWEYIDIETLMVEHTGLYIFCTDLVSLFTTLAGSLRLSIYAICNPQLRLEFKQGACKIFKLPLKFKVVTFHGFTSPNMPKNRRKEYNECVTNFKQCCA</sequence>
<dbReference type="EMBL" id="JH712323">
    <property type="protein sequence ID" value="EJD74368.1"/>
    <property type="molecule type" value="Genomic_DNA"/>
</dbReference>
<dbReference type="InterPro" id="IPR017452">
    <property type="entry name" value="GPCR_Rhodpsn_7TM"/>
</dbReference>
<evidence type="ECO:0000256" key="3">
    <source>
        <dbReference type="ARBA" id="ARBA00022989"/>
    </source>
</evidence>
<name>A0A1S0UG74_LOALO</name>
<evidence type="ECO:0000256" key="1">
    <source>
        <dbReference type="ARBA" id="ARBA00004370"/>
    </source>
</evidence>
<dbReference type="PROSITE" id="PS50262">
    <property type="entry name" value="G_PROTEIN_RECEP_F1_2"/>
    <property type="match status" value="1"/>
</dbReference>
<accession>A0A1S0UG74</accession>
<dbReference type="KEGG" id="loa:LOAG_18310"/>
<feature type="transmembrane region" description="Helical" evidence="5">
    <location>
        <begin position="159"/>
        <end position="177"/>
    </location>
</feature>
<dbReference type="OrthoDB" id="5783891at2759"/>
<dbReference type="RefSeq" id="XP_020305292.1">
    <property type="nucleotide sequence ID" value="XM_020450972.1"/>
</dbReference>
<dbReference type="GO" id="GO:0016020">
    <property type="term" value="C:membrane"/>
    <property type="evidence" value="ECO:0007669"/>
    <property type="project" value="UniProtKB-SubCell"/>
</dbReference>
<evidence type="ECO:0000256" key="4">
    <source>
        <dbReference type="ARBA" id="ARBA00023136"/>
    </source>
</evidence>
<feature type="transmembrane region" description="Helical" evidence="5">
    <location>
        <begin position="71"/>
        <end position="92"/>
    </location>
</feature>
<feature type="transmembrane region" description="Helical" evidence="5">
    <location>
        <begin position="213"/>
        <end position="231"/>
    </location>
</feature>
<feature type="transmembrane region" description="Helical" evidence="5">
    <location>
        <begin position="302"/>
        <end position="328"/>
    </location>
</feature>
<gene>
    <name evidence="7" type="ORF">LOAG_18310</name>
</gene>
<keyword evidence="2 5" id="KW-0812">Transmembrane</keyword>
<proteinExistence type="predicted"/>
<feature type="transmembrane region" description="Helical" evidence="5">
    <location>
        <begin position="36"/>
        <end position="59"/>
    </location>
</feature>
<dbReference type="Gene3D" id="1.20.1070.10">
    <property type="entry name" value="Rhodopsin 7-helix transmembrane proteins"/>
    <property type="match status" value="1"/>
</dbReference>
<evidence type="ECO:0000313" key="7">
    <source>
        <dbReference type="EMBL" id="EJD74368.1"/>
    </source>
</evidence>
<feature type="transmembrane region" description="Helical" evidence="5">
    <location>
        <begin position="267"/>
        <end position="290"/>
    </location>
</feature>
<feature type="domain" description="G-protein coupled receptors family 1 profile" evidence="6">
    <location>
        <begin position="53"/>
        <end position="325"/>
    </location>
</feature>
<feature type="transmembrane region" description="Helical" evidence="5">
    <location>
        <begin position="112"/>
        <end position="138"/>
    </location>
</feature>
<dbReference type="OMA" id="LLLQAWY"/>
<reference evidence="7" key="1">
    <citation type="submission" date="2012-04" db="EMBL/GenBank/DDBJ databases">
        <title>The Genome Sequence of Loa loa.</title>
        <authorList>
            <consortium name="The Broad Institute Genome Sequencing Platform"/>
            <consortium name="Broad Institute Genome Sequencing Center for Infectious Disease"/>
            <person name="Nutman T.B."/>
            <person name="Fink D.L."/>
            <person name="Russ C."/>
            <person name="Young S."/>
            <person name="Zeng Q."/>
            <person name="Gargeya S."/>
            <person name="Alvarado L."/>
            <person name="Berlin A."/>
            <person name="Chapman S.B."/>
            <person name="Chen Z."/>
            <person name="Freedman E."/>
            <person name="Gellesch M."/>
            <person name="Goldberg J."/>
            <person name="Griggs A."/>
            <person name="Gujja S."/>
            <person name="Heilman E.R."/>
            <person name="Heiman D."/>
            <person name="Howarth C."/>
            <person name="Mehta T."/>
            <person name="Neiman D."/>
            <person name="Pearson M."/>
            <person name="Roberts A."/>
            <person name="Saif S."/>
            <person name="Shea T."/>
            <person name="Shenoy N."/>
            <person name="Sisk P."/>
            <person name="Stolte C."/>
            <person name="Sykes S."/>
            <person name="White J."/>
            <person name="Yandava C."/>
            <person name="Haas B."/>
            <person name="Henn M.R."/>
            <person name="Nusbaum C."/>
            <person name="Birren B."/>
        </authorList>
    </citation>
    <scope>NUCLEOTIDE SEQUENCE [LARGE SCALE GENOMIC DNA]</scope>
</reference>
<dbReference type="SUPFAM" id="SSF81321">
    <property type="entry name" value="Family A G protein-coupled receptor-like"/>
    <property type="match status" value="1"/>
</dbReference>
<dbReference type="PANTHER" id="PTHR46709">
    <property type="entry name" value="PROTEIN CBG23488-RELATED"/>
    <property type="match status" value="1"/>
</dbReference>